<gene>
    <name evidence="1" type="ORF">BFS35_003025</name>
</gene>
<keyword evidence="2" id="KW-1185">Reference proteome</keyword>
<dbReference type="Proteomes" id="UP000229523">
    <property type="component" value="Unassembled WGS sequence"/>
</dbReference>
<name>A0A2G5NSH2_9STAP</name>
<sequence length="235" mass="28083">MRGFFDNKNIERKAMQLLNNFNTNEFGNLVISDKPDLQDIKNEIGIEVTIVEFQGLIKNFNLIGKSIIEYHKMFKSYAYNIMDFDDLLSLDNEYFIEFLEQNPVYLKDGHPKFIYSRQELSTLKKKDKIYFTDSHLLTCLDSEGYFKFIPVVAEWVSELPSLMLEQYKVKEIKAKDYKNFQNLYLFIYCFSGDIEEIKQFELTLKEYVKHNNQIFKGVFINNNWSNTEKLYYIEL</sequence>
<organism evidence="1 2">
    <name type="scientific">Macrococcoides goetzii</name>
    <dbReference type="NCBI Taxonomy" id="1891097"/>
    <lineage>
        <taxon>Bacteria</taxon>
        <taxon>Bacillati</taxon>
        <taxon>Bacillota</taxon>
        <taxon>Bacilli</taxon>
        <taxon>Bacillales</taxon>
        <taxon>Staphylococcaceae</taxon>
        <taxon>Macrococcoides</taxon>
    </lineage>
</organism>
<dbReference type="AlphaFoldDB" id="A0A2G5NSH2"/>
<proteinExistence type="predicted"/>
<dbReference type="RefSeq" id="WP_099577968.1">
    <property type="nucleotide sequence ID" value="NZ_MJBI02000001.1"/>
</dbReference>
<reference evidence="1 2" key="1">
    <citation type="journal article" date="2018" name="Front. Microbiol.">
        <title>Description and Comparative Genomics of Macrococcus caseolyticus subsp. hominis subsp. nov., Macrococcus goetzii sp. nov., Macrococcus epidermidis sp. nov., and Macrococcus bohemicus sp. nov., Novel Macrococci From Human Clinical Material With Virulence Potential and Suspected Uptake of Foreign DNA by Natural Transformation.</title>
        <authorList>
            <person name="Maslanova I."/>
            <person name="Wertheimer Z."/>
            <person name="Sedlacek I."/>
            <person name="Svec P."/>
            <person name="Indrakova A."/>
            <person name="Kovarovic V."/>
            <person name="Schumann P."/>
            <person name="Sproer C."/>
            <person name="Kralova S."/>
            <person name="Sedo O."/>
            <person name="Kristofova L."/>
            <person name="Vrbovska V."/>
            <person name="Fuzik T."/>
            <person name="Petras P."/>
            <person name="Zdrahal Z."/>
            <person name="Ruzickova V."/>
            <person name="Doskar J."/>
            <person name="Pantucek R."/>
        </authorList>
    </citation>
    <scope>NUCLEOTIDE SEQUENCE [LARGE SCALE GENOMIC DNA]</scope>
    <source>
        <strain evidence="1 2">CCM 4927</strain>
    </source>
</reference>
<comment type="caution">
    <text evidence="1">The sequence shown here is derived from an EMBL/GenBank/DDBJ whole genome shotgun (WGS) entry which is preliminary data.</text>
</comment>
<protein>
    <submittedName>
        <fullName evidence="1">Uncharacterized protein</fullName>
    </submittedName>
</protein>
<accession>A0A2G5NSH2</accession>
<evidence type="ECO:0000313" key="1">
    <source>
        <dbReference type="EMBL" id="RAI82674.1"/>
    </source>
</evidence>
<evidence type="ECO:0000313" key="2">
    <source>
        <dbReference type="Proteomes" id="UP000229523"/>
    </source>
</evidence>
<dbReference type="EMBL" id="MJBI02000001">
    <property type="protein sequence ID" value="RAI82674.1"/>
    <property type="molecule type" value="Genomic_DNA"/>
</dbReference>